<feature type="signal peptide" evidence="10">
    <location>
        <begin position="1"/>
        <end position="19"/>
    </location>
</feature>
<comment type="catalytic activity">
    <reaction evidence="1 10">
        <text>Endohydrolysis of beta-(1-&gt;4)-linkages between D-glucosamine residues in a partly acetylated chitosan.</text>
        <dbReference type="EC" id="3.2.1.132"/>
    </reaction>
</comment>
<accession>A0AA39YB17</accession>
<keyword evidence="5 10" id="KW-0732">Signal</keyword>
<proteinExistence type="inferred from homology"/>
<evidence type="ECO:0000256" key="3">
    <source>
        <dbReference type="ARBA" id="ARBA00007799"/>
    </source>
</evidence>
<keyword evidence="12" id="KW-1185">Reference proteome</keyword>
<dbReference type="Proteomes" id="UP001174936">
    <property type="component" value="Unassembled WGS sequence"/>
</dbReference>
<gene>
    <name evidence="11" type="ORF">B0T16DRAFT_389388</name>
</gene>
<organism evidence="11 12">
    <name type="scientific">Cercophora newfieldiana</name>
    <dbReference type="NCBI Taxonomy" id="92897"/>
    <lineage>
        <taxon>Eukaryota</taxon>
        <taxon>Fungi</taxon>
        <taxon>Dikarya</taxon>
        <taxon>Ascomycota</taxon>
        <taxon>Pezizomycotina</taxon>
        <taxon>Sordariomycetes</taxon>
        <taxon>Sordariomycetidae</taxon>
        <taxon>Sordariales</taxon>
        <taxon>Lasiosphaeriaceae</taxon>
        <taxon>Cercophora</taxon>
    </lineage>
</organism>
<comment type="function">
    <text evidence="10">Chitosanase catalyzing the endo-type cleavage of chitosan, the deacylated form of chitin. Chitosanase may be crucial in the degradation of the deacetylated portion of chitin in the fungal cell wall.</text>
</comment>
<evidence type="ECO:0000256" key="5">
    <source>
        <dbReference type="ARBA" id="ARBA00022729"/>
    </source>
</evidence>
<evidence type="ECO:0000313" key="12">
    <source>
        <dbReference type="Proteomes" id="UP001174936"/>
    </source>
</evidence>
<evidence type="ECO:0000256" key="6">
    <source>
        <dbReference type="ARBA" id="ARBA00022801"/>
    </source>
</evidence>
<dbReference type="EMBL" id="JAULSV010000003">
    <property type="protein sequence ID" value="KAK0649318.1"/>
    <property type="molecule type" value="Genomic_DNA"/>
</dbReference>
<evidence type="ECO:0000256" key="7">
    <source>
        <dbReference type="ARBA" id="ARBA00023277"/>
    </source>
</evidence>
<evidence type="ECO:0000313" key="11">
    <source>
        <dbReference type="EMBL" id="KAK0649318.1"/>
    </source>
</evidence>
<reference evidence="11" key="1">
    <citation type="submission" date="2023-06" db="EMBL/GenBank/DDBJ databases">
        <title>Genome-scale phylogeny and comparative genomics of the fungal order Sordariales.</title>
        <authorList>
            <consortium name="Lawrence Berkeley National Laboratory"/>
            <person name="Hensen N."/>
            <person name="Bonometti L."/>
            <person name="Westerberg I."/>
            <person name="Brannstrom I.O."/>
            <person name="Guillou S."/>
            <person name="Cros-Aarteil S."/>
            <person name="Calhoun S."/>
            <person name="Haridas S."/>
            <person name="Kuo A."/>
            <person name="Mondo S."/>
            <person name="Pangilinan J."/>
            <person name="Riley R."/>
            <person name="Labutti K."/>
            <person name="Andreopoulos B."/>
            <person name="Lipzen A."/>
            <person name="Chen C."/>
            <person name="Yanf M."/>
            <person name="Daum C."/>
            <person name="Ng V."/>
            <person name="Clum A."/>
            <person name="Steindorff A."/>
            <person name="Ohm R."/>
            <person name="Martin F."/>
            <person name="Silar P."/>
            <person name="Natvig D."/>
            <person name="Lalanne C."/>
            <person name="Gautier V."/>
            <person name="Ament-Velasquez S.L."/>
            <person name="Kruys A."/>
            <person name="Hutchinson M.I."/>
            <person name="Powell A.J."/>
            <person name="Barry K."/>
            <person name="Miller A.N."/>
            <person name="Grigoriev I.V."/>
            <person name="Debuchy R."/>
            <person name="Gladieux P."/>
            <person name="Thoren M.H."/>
            <person name="Johannesson H."/>
        </authorList>
    </citation>
    <scope>NUCLEOTIDE SEQUENCE</scope>
    <source>
        <strain evidence="11">SMH2532-1</strain>
    </source>
</reference>
<sequence length="256" mass="27828">MHFTAQLTLISIFVLGALSRSVPSNVRAFYNALKQNGTCANPLASNFWSCNEGSDIFSYCGDHYEEKGIIYIQGTHGAFPNMDVNCNGEQGGPADDGRCADGSAQHPHHETDFNDIVESYGKGIRDLNPYVHPYVVFGNLGGDDWSMFFPDQYGVLPLSVMAVVCGDKLIYGIWGEGNGMEGLHPFVGEASVSLATACYGKNMTGHHSHNGQDVLYIAFTGLEALPGADGAKWEAKNYDEFEKSIEEIGDRLIAKL</sequence>
<protein>
    <recommendedName>
        <fullName evidence="10">Endo-chitosanase</fullName>
        <ecNumber evidence="10">3.2.1.132</ecNumber>
    </recommendedName>
</protein>
<dbReference type="EC" id="3.2.1.132" evidence="10"/>
<dbReference type="GO" id="GO:0016977">
    <property type="term" value="F:chitosanase activity"/>
    <property type="evidence" value="ECO:0007669"/>
    <property type="project" value="UniProtKB-EC"/>
</dbReference>
<evidence type="ECO:0000256" key="2">
    <source>
        <dbReference type="ARBA" id="ARBA00004613"/>
    </source>
</evidence>
<keyword evidence="9 10" id="KW-0624">Polysaccharide degradation</keyword>
<evidence type="ECO:0000256" key="10">
    <source>
        <dbReference type="RuleBase" id="RU361208"/>
    </source>
</evidence>
<comment type="caution">
    <text evidence="11">The sequence shown here is derived from an EMBL/GenBank/DDBJ whole genome shotgun (WGS) entry which is preliminary data.</text>
</comment>
<feature type="chain" id="PRO_5041483371" description="Endo-chitosanase" evidence="10">
    <location>
        <begin position="20"/>
        <end position="256"/>
    </location>
</feature>
<dbReference type="AlphaFoldDB" id="A0AA39YB17"/>
<dbReference type="PANTHER" id="PTHR42061">
    <property type="entry name" value="ENDO-CHITOSANASE"/>
    <property type="match status" value="1"/>
</dbReference>
<keyword evidence="4" id="KW-0964">Secreted</keyword>
<evidence type="ECO:0000256" key="9">
    <source>
        <dbReference type="ARBA" id="ARBA00023326"/>
    </source>
</evidence>
<dbReference type="PANTHER" id="PTHR42061:SF6">
    <property type="entry name" value="ENDO-CHITOSANASE"/>
    <property type="match status" value="1"/>
</dbReference>
<evidence type="ECO:0000256" key="1">
    <source>
        <dbReference type="ARBA" id="ARBA00000405"/>
    </source>
</evidence>
<keyword evidence="6 10" id="KW-0378">Hydrolase</keyword>
<name>A0AA39YB17_9PEZI</name>
<comment type="similarity">
    <text evidence="3 10">Belongs to the glycosyl hydrolase 75 family.</text>
</comment>
<keyword evidence="8 10" id="KW-0326">Glycosidase</keyword>
<evidence type="ECO:0000256" key="8">
    <source>
        <dbReference type="ARBA" id="ARBA00023295"/>
    </source>
</evidence>
<evidence type="ECO:0000256" key="4">
    <source>
        <dbReference type="ARBA" id="ARBA00022525"/>
    </source>
</evidence>
<dbReference type="GO" id="GO:0005576">
    <property type="term" value="C:extracellular region"/>
    <property type="evidence" value="ECO:0007669"/>
    <property type="project" value="UniProtKB-SubCell"/>
</dbReference>
<dbReference type="GO" id="GO:0000272">
    <property type="term" value="P:polysaccharide catabolic process"/>
    <property type="evidence" value="ECO:0007669"/>
    <property type="project" value="UniProtKB-KW"/>
</dbReference>
<dbReference type="InterPro" id="IPR009939">
    <property type="entry name" value="Chitosanase_fungal"/>
</dbReference>
<keyword evidence="7" id="KW-0119">Carbohydrate metabolism</keyword>
<comment type="subcellular location">
    <subcellularLocation>
        <location evidence="2 10">Secreted</location>
    </subcellularLocation>
</comment>
<dbReference type="Pfam" id="PF07335">
    <property type="entry name" value="Glyco_hydro_75"/>
    <property type="match status" value="1"/>
</dbReference>